<dbReference type="Gene3D" id="2.30.180.10">
    <property type="entry name" value="FAS1 domain"/>
    <property type="match status" value="1"/>
</dbReference>
<dbReference type="PROSITE" id="PS51257">
    <property type="entry name" value="PROKAR_LIPOPROTEIN"/>
    <property type="match status" value="1"/>
</dbReference>
<evidence type="ECO:0000313" key="3">
    <source>
        <dbReference type="EMBL" id="CAB4734794.1"/>
    </source>
</evidence>
<dbReference type="EMBL" id="CAEZYF010000017">
    <property type="protein sequence ID" value="CAB4734794.1"/>
    <property type="molecule type" value="Genomic_DNA"/>
</dbReference>
<dbReference type="FunFam" id="2.30.180.10:FF:000019">
    <property type="entry name" value="Cell surface lipoprotein"/>
    <property type="match status" value="1"/>
</dbReference>
<dbReference type="SUPFAM" id="SSF82153">
    <property type="entry name" value="FAS1 domain"/>
    <property type="match status" value="1"/>
</dbReference>
<proteinExistence type="predicted"/>
<dbReference type="InterPro" id="IPR000782">
    <property type="entry name" value="FAS1_domain"/>
</dbReference>
<name>A0A6J6SIU5_9ZZZZ</name>
<sequence>MKQRYVLASLVAVSVFAVACSDDKNDATTTTAATTVPEAMTTDPMAPTTDAMAPGDIVAVASGNADFSTLVAAVKAAGLVETLQGAGPFTVFAPTNAAFAALPAGLVDKLLLPANKAVLVQILTYHVVGAKVMAADVKAGDATSVEGSPIAITIEGGTVMLNGSAKVVAADVAASNGVIHVIDQVILPPGLDVSKL</sequence>
<dbReference type="PROSITE" id="PS50213">
    <property type="entry name" value="FAS1"/>
    <property type="match status" value="1"/>
</dbReference>
<dbReference type="SMART" id="SM00554">
    <property type="entry name" value="FAS1"/>
    <property type="match status" value="1"/>
</dbReference>
<dbReference type="EMBL" id="CAESGF010000019">
    <property type="protein sequence ID" value="CAB4364852.1"/>
    <property type="molecule type" value="Genomic_DNA"/>
</dbReference>
<gene>
    <name evidence="3" type="ORF">UFOPK2656_02405</name>
    <name evidence="4" type="ORF">UFOPK3267_02020</name>
    <name evidence="5" type="ORF">UFOPK3651_02613</name>
    <name evidence="2" type="ORF">UFOPK4189_02610</name>
</gene>
<dbReference type="InterPro" id="IPR036378">
    <property type="entry name" value="FAS1_dom_sf"/>
</dbReference>
<evidence type="ECO:0000313" key="4">
    <source>
        <dbReference type="EMBL" id="CAB4852324.1"/>
    </source>
</evidence>
<evidence type="ECO:0000259" key="1">
    <source>
        <dbReference type="PROSITE" id="PS50213"/>
    </source>
</evidence>
<dbReference type="PANTHER" id="PTHR10900:SF77">
    <property type="entry name" value="FI19380P1"/>
    <property type="match status" value="1"/>
</dbReference>
<organism evidence="3">
    <name type="scientific">freshwater metagenome</name>
    <dbReference type="NCBI Taxonomy" id="449393"/>
    <lineage>
        <taxon>unclassified sequences</taxon>
        <taxon>metagenomes</taxon>
        <taxon>ecological metagenomes</taxon>
    </lineage>
</organism>
<feature type="domain" description="FAS1" evidence="1">
    <location>
        <begin position="54"/>
        <end position="186"/>
    </location>
</feature>
<dbReference type="InterPro" id="IPR050904">
    <property type="entry name" value="Adhesion/Biosynth-related"/>
</dbReference>
<reference evidence="3" key="1">
    <citation type="submission" date="2020-05" db="EMBL/GenBank/DDBJ databases">
        <authorList>
            <person name="Chiriac C."/>
            <person name="Salcher M."/>
            <person name="Ghai R."/>
            <person name="Kavagutti S V."/>
        </authorList>
    </citation>
    <scope>NUCLEOTIDE SEQUENCE</scope>
</reference>
<dbReference type="GO" id="GO:0005615">
    <property type="term" value="C:extracellular space"/>
    <property type="evidence" value="ECO:0007669"/>
    <property type="project" value="TreeGrafter"/>
</dbReference>
<accession>A0A6J6SIU5</accession>
<dbReference type="PANTHER" id="PTHR10900">
    <property type="entry name" value="PERIOSTIN-RELATED"/>
    <property type="match status" value="1"/>
</dbReference>
<dbReference type="EMBL" id="CAFBIY010000123">
    <property type="protein sequence ID" value="CAB4852324.1"/>
    <property type="molecule type" value="Genomic_DNA"/>
</dbReference>
<dbReference type="AlphaFoldDB" id="A0A6J6SIU5"/>
<dbReference type="EMBL" id="CAFBMT010000018">
    <property type="protein sequence ID" value="CAB4947390.1"/>
    <property type="molecule type" value="Genomic_DNA"/>
</dbReference>
<evidence type="ECO:0000313" key="2">
    <source>
        <dbReference type="EMBL" id="CAB4364852.1"/>
    </source>
</evidence>
<evidence type="ECO:0000313" key="5">
    <source>
        <dbReference type="EMBL" id="CAB4947390.1"/>
    </source>
</evidence>
<protein>
    <submittedName>
        <fullName evidence="3">Unannotated protein</fullName>
    </submittedName>
</protein>
<dbReference type="Pfam" id="PF02469">
    <property type="entry name" value="Fasciclin"/>
    <property type="match status" value="1"/>
</dbReference>